<dbReference type="STRING" id="573024.SAMN05216208_0816"/>
<dbReference type="Proteomes" id="UP000186019">
    <property type="component" value="Unassembled WGS sequence"/>
</dbReference>
<dbReference type="EMBL" id="FTNV01000001">
    <property type="protein sequence ID" value="SIS03168.1"/>
    <property type="molecule type" value="Genomic_DNA"/>
</dbReference>
<evidence type="ECO:0000313" key="1">
    <source>
        <dbReference type="EMBL" id="SIS03168.1"/>
    </source>
</evidence>
<gene>
    <name evidence="1" type="ORF">SAMN05421666_1320</name>
</gene>
<keyword evidence="2" id="KW-1185">Reference proteome</keyword>
<evidence type="ECO:0000313" key="2">
    <source>
        <dbReference type="Proteomes" id="UP000186019"/>
    </source>
</evidence>
<name>A0A1N7FS46_9RHOB</name>
<dbReference type="RefSeq" id="WP_076532027.1">
    <property type="nucleotide sequence ID" value="NZ_FOAC01000001.1"/>
</dbReference>
<evidence type="ECO:0008006" key="3">
    <source>
        <dbReference type="Google" id="ProtNLM"/>
    </source>
</evidence>
<organism evidence="1 2">
    <name type="scientific">Roseovarius nanhaiticus</name>
    <dbReference type="NCBI Taxonomy" id="573024"/>
    <lineage>
        <taxon>Bacteria</taxon>
        <taxon>Pseudomonadati</taxon>
        <taxon>Pseudomonadota</taxon>
        <taxon>Alphaproteobacteria</taxon>
        <taxon>Rhodobacterales</taxon>
        <taxon>Roseobacteraceae</taxon>
        <taxon>Roseovarius</taxon>
    </lineage>
</organism>
<protein>
    <recommendedName>
        <fullName evidence="3">Ava_C0101 and related proteins</fullName>
    </recommendedName>
</protein>
<dbReference type="OrthoDB" id="9800945at2"/>
<sequence length="320" mass="35264">MIVSAEDKHWPPLPWSDWAETCAALHLWTQMLGKYRVAHTPWVNHAWHSALYVTPRGMTTGPVHERGGCVSLTLDFVDHLMIAEADGGARESFSLEPMSVAEFFARITRAVEAVGGTFHIHGAPNEIPEAVLFAEDTRPRPYDAEAAARFHKALLHIVPVFERFRTGFLGKVSPVHFFWGSFDLAVTRFSGREAPLHPAGIPNMPDAVAQEAYSHEVSSAGFWPGGGGVDEPMFYAYAYPTPEGFADYRVEPTAARFDTDLGEFLLPYADVIASDDPEAMLMAFLQSTYAAAADTGNWDRDALECEIGTPGKPRALKRPD</sequence>
<accession>A0A1N7FS46</accession>
<dbReference type="Pfam" id="PF19459">
    <property type="entry name" value="DUF5996"/>
    <property type="match status" value="1"/>
</dbReference>
<proteinExistence type="predicted"/>
<dbReference type="AlphaFoldDB" id="A0A1N7FS46"/>
<reference evidence="1 2" key="1">
    <citation type="submission" date="2017-01" db="EMBL/GenBank/DDBJ databases">
        <authorList>
            <person name="Mah S.A."/>
            <person name="Swanson W.J."/>
            <person name="Moy G.W."/>
            <person name="Vacquier V.D."/>
        </authorList>
    </citation>
    <scope>NUCLEOTIDE SEQUENCE [LARGE SCALE GENOMIC DNA]</scope>
    <source>
        <strain evidence="1 2">DSM 29590</strain>
    </source>
</reference>
<dbReference type="InterPro" id="IPR046038">
    <property type="entry name" value="DUF5996"/>
</dbReference>